<sequence length="30" mass="3676">MLARYFRIRDKINHRDKLVANFMPSARKDL</sequence>
<dbReference type="AlphaFoldDB" id="A0AAV2YT52"/>
<reference evidence="1" key="1">
    <citation type="submission" date="2022-11" db="EMBL/GenBank/DDBJ databases">
        <authorList>
            <person name="Morgan W.R."/>
            <person name="Tartar A."/>
        </authorList>
    </citation>
    <scope>NUCLEOTIDE SEQUENCE</scope>
    <source>
        <strain evidence="1">ARSEF 373</strain>
    </source>
</reference>
<proteinExistence type="predicted"/>
<organism evidence="1 2">
    <name type="scientific">Lagenidium giganteum</name>
    <dbReference type="NCBI Taxonomy" id="4803"/>
    <lineage>
        <taxon>Eukaryota</taxon>
        <taxon>Sar</taxon>
        <taxon>Stramenopiles</taxon>
        <taxon>Oomycota</taxon>
        <taxon>Peronosporomycetes</taxon>
        <taxon>Pythiales</taxon>
        <taxon>Pythiaceae</taxon>
    </lineage>
</organism>
<keyword evidence="2" id="KW-1185">Reference proteome</keyword>
<dbReference type="EMBL" id="DAKRPA010000144">
    <property type="protein sequence ID" value="DAZ97180.1"/>
    <property type="molecule type" value="Genomic_DNA"/>
</dbReference>
<evidence type="ECO:0000313" key="1">
    <source>
        <dbReference type="EMBL" id="DAZ97180.1"/>
    </source>
</evidence>
<name>A0AAV2YT52_9STRA</name>
<reference evidence="1" key="2">
    <citation type="journal article" date="2023" name="Microbiol Resour">
        <title>Decontamination and Annotation of the Draft Genome Sequence of the Oomycete Lagenidium giganteum ARSEF 373.</title>
        <authorList>
            <person name="Morgan W.R."/>
            <person name="Tartar A."/>
        </authorList>
    </citation>
    <scope>NUCLEOTIDE SEQUENCE</scope>
    <source>
        <strain evidence="1">ARSEF 373</strain>
    </source>
</reference>
<comment type="caution">
    <text evidence="1">The sequence shown here is derived from an EMBL/GenBank/DDBJ whole genome shotgun (WGS) entry which is preliminary data.</text>
</comment>
<accession>A0AAV2YT52</accession>
<dbReference type="Proteomes" id="UP001146120">
    <property type="component" value="Unassembled WGS sequence"/>
</dbReference>
<evidence type="ECO:0000313" key="2">
    <source>
        <dbReference type="Proteomes" id="UP001146120"/>
    </source>
</evidence>
<protein>
    <submittedName>
        <fullName evidence="1">Uncharacterized protein</fullName>
    </submittedName>
</protein>
<gene>
    <name evidence="1" type="ORF">N0F65_004030</name>
</gene>